<comment type="caution">
    <text evidence="2">The sequence shown here is derived from an EMBL/GenBank/DDBJ whole genome shotgun (WGS) entry which is preliminary data.</text>
</comment>
<dbReference type="InterPro" id="IPR011990">
    <property type="entry name" value="TPR-like_helical_dom_sf"/>
</dbReference>
<feature type="coiled-coil region" evidence="1">
    <location>
        <begin position="39"/>
        <end position="66"/>
    </location>
</feature>
<organism evidence="2 3">
    <name type="scientific">Candidatus Sulfomarinibacter kjeldsenii</name>
    <dbReference type="NCBI Taxonomy" id="2885994"/>
    <lineage>
        <taxon>Bacteria</taxon>
        <taxon>Pseudomonadati</taxon>
        <taxon>Acidobacteriota</taxon>
        <taxon>Thermoanaerobaculia</taxon>
        <taxon>Thermoanaerobaculales</taxon>
        <taxon>Candidatus Sulfomarinibacteraceae</taxon>
        <taxon>Candidatus Sulfomarinibacter</taxon>
    </lineage>
</organism>
<evidence type="ECO:0000313" key="2">
    <source>
        <dbReference type="EMBL" id="MBD3869921.1"/>
    </source>
</evidence>
<sequence>MKPLTYATRRFGLIAVLVIGTIVAVTPAWADYWYEHYSRAETALDNESWERAIEELQQALERKGDSGARVRSYGMKVVAYFPYLKLGIAYYHLGQIEAALQAFQTEEQLGAIQASRSDFADLEHFRRLALEGRADAARAEGERIEQIVRESLREADIFERQGRLPEAMEALVKGLAVDPENADAVAKMEALRNEVVRL</sequence>
<proteinExistence type="predicted"/>
<evidence type="ECO:0000256" key="1">
    <source>
        <dbReference type="SAM" id="Coils"/>
    </source>
</evidence>
<accession>A0A8J6XZL3</accession>
<dbReference type="SMART" id="SM00028">
    <property type="entry name" value="TPR"/>
    <property type="match status" value="3"/>
</dbReference>
<name>A0A8J6XZL3_9BACT</name>
<dbReference type="EMBL" id="JACXWA010000013">
    <property type="protein sequence ID" value="MBD3869921.1"/>
    <property type="molecule type" value="Genomic_DNA"/>
</dbReference>
<dbReference type="Proteomes" id="UP000598633">
    <property type="component" value="Unassembled WGS sequence"/>
</dbReference>
<dbReference type="Gene3D" id="1.25.40.10">
    <property type="entry name" value="Tetratricopeptide repeat domain"/>
    <property type="match status" value="1"/>
</dbReference>
<keyword evidence="1" id="KW-0175">Coiled coil</keyword>
<evidence type="ECO:0008006" key="4">
    <source>
        <dbReference type="Google" id="ProtNLM"/>
    </source>
</evidence>
<reference evidence="2 3" key="1">
    <citation type="submission" date="2020-08" db="EMBL/GenBank/DDBJ databases">
        <title>Acidobacteriota in marine sediments use diverse sulfur dissimilation pathways.</title>
        <authorList>
            <person name="Wasmund K."/>
        </authorList>
    </citation>
    <scope>NUCLEOTIDE SEQUENCE [LARGE SCALE GENOMIC DNA]</scope>
    <source>
        <strain evidence="2">MAG AM3-A</strain>
    </source>
</reference>
<protein>
    <recommendedName>
        <fullName evidence="4">Tetratricopeptide repeat protein</fullName>
    </recommendedName>
</protein>
<dbReference type="AlphaFoldDB" id="A0A8J6XZL3"/>
<gene>
    <name evidence="2" type="ORF">IFJ97_01010</name>
</gene>
<dbReference type="SUPFAM" id="SSF48452">
    <property type="entry name" value="TPR-like"/>
    <property type="match status" value="1"/>
</dbReference>
<dbReference type="InterPro" id="IPR019734">
    <property type="entry name" value="TPR_rpt"/>
</dbReference>
<evidence type="ECO:0000313" key="3">
    <source>
        <dbReference type="Proteomes" id="UP000598633"/>
    </source>
</evidence>